<evidence type="ECO:0000313" key="2">
    <source>
        <dbReference type="Proteomes" id="UP000297654"/>
    </source>
</evidence>
<dbReference type="OrthoDB" id="5793358at2"/>
<dbReference type="EMBL" id="SOFF01000012">
    <property type="protein sequence ID" value="TFB93325.1"/>
    <property type="molecule type" value="Genomic_DNA"/>
</dbReference>
<dbReference type="RefSeq" id="WP_134450316.1">
    <property type="nucleotide sequence ID" value="NZ_FOCN01000013.1"/>
</dbReference>
<evidence type="ECO:0000313" key="1">
    <source>
        <dbReference type="EMBL" id="TFB93325.1"/>
    </source>
</evidence>
<proteinExistence type="predicted"/>
<sequence length="291" mass="31400">MATTILGAGVPARDSEPARSAVPFIPTAPGRFAGQSVVEELLRQHGDRPQRSRLARTLGASPLDANELSWLRAAQAEMIVGDILARLPEGYSVYHSLPIRHTAFWVDHLVVGPGGIFSINSKTHWDRDLTGSQRSIPIGEHAMPYLRDARFESAQITALLAKAMPATSVVQPVIVLVNPHKILLARKPDTVTVIDSPRLRRWLVGRPQVFSAEQQAALTTLVDDPGTWRAAGQPLAPAHLHARFTALEQQVAAARTRRTTFTVLAAAAAATVLALATAPLIVTAVEYLAAR</sequence>
<organism evidence="1 2">
    <name type="scientific">Cryobacterium luteum</name>
    <dbReference type="NCBI Taxonomy" id="1424661"/>
    <lineage>
        <taxon>Bacteria</taxon>
        <taxon>Bacillati</taxon>
        <taxon>Actinomycetota</taxon>
        <taxon>Actinomycetes</taxon>
        <taxon>Micrococcales</taxon>
        <taxon>Microbacteriaceae</taxon>
        <taxon>Cryobacterium</taxon>
    </lineage>
</organism>
<dbReference type="InterPro" id="IPR011528">
    <property type="entry name" value="NERD"/>
</dbReference>
<name>A0A1H8J6K1_9MICO</name>
<dbReference type="Proteomes" id="UP000297654">
    <property type="component" value="Unassembled WGS sequence"/>
</dbReference>
<keyword evidence="2" id="KW-1185">Reference proteome</keyword>
<comment type="caution">
    <text evidence="1">The sequence shown here is derived from an EMBL/GenBank/DDBJ whole genome shotgun (WGS) entry which is preliminary data.</text>
</comment>
<dbReference type="STRING" id="1424661.SAMN05216281_11381"/>
<dbReference type="Pfam" id="PF08378">
    <property type="entry name" value="NERD"/>
    <property type="match status" value="1"/>
</dbReference>
<accession>A0A1H8J6K1</accession>
<dbReference type="AlphaFoldDB" id="A0A1H8J6K1"/>
<reference evidence="1 2" key="1">
    <citation type="submission" date="2019-03" db="EMBL/GenBank/DDBJ databases">
        <title>Genomics of glacier-inhabiting Cryobacterium strains.</title>
        <authorList>
            <person name="Liu Q."/>
            <person name="Xin Y.-H."/>
        </authorList>
    </citation>
    <scope>NUCLEOTIDE SEQUENCE [LARGE SCALE GENOMIC DNA]</scope>
    <source>
        <strain evidence="1 2">Hh15</strain>
    </source>
</reference>
<dbReference type="PROSITE" id="PS50965">
    <property type="entry name" value="NERD"/>
    <property type="match status" value="1"/>
</dbReference>
<gene>
    <name evidence="1" type="ORF">E3O10_03365</name>
</gene>
<protein>
    <submittedName>
        <fullName evidence="1">NERD domain-containing protein</fullName>
    </submittedName>
</protein>